<evidence type="ECO:0000256" key="9">
    <source>
        <dbReference type="HAMAP-Rule" id="MF_00060"/>
    </source>
</evidence>
<keyword evidence="8 9" id="KW-0378">Hydrolase</keyword>
<evidence type="ECO:0000256" key="7">
    <source>
        <dbReference type="ARBA" id="ARBA00022741"/>
    </source>
</evidence>
<feature type="binding site" evidence="9">
    <location>
        <position position="96"/>
    </location>
    <ligand>
        <name>a divalent metal cation</name>
        <dbReference type="ChEBI" id="CHEBI:60240"/>
    </ligand>
</feature>
<feature type="binding site" evidence="9">
    <location>
        <position position="9"/>
    </location>
    <ligand>
        <name>a divalent metal cation</name>
        <dbReference type="ChEBI" id="CHEBI:60240"/>
    </ligand>
</feature>
<dbReference type="PANTHER" id="PTHR30457">
    <property type="entry name" value="5'-NUCLEOTIDASE SURE"/>
    <property type="match status" value="1"/>
</dbReference>
<dbReference type="EC" id="3.1.3.5" evidence="9"/>
<dbReference type="Pfam" id="PF01975">
    <property type="entry name" value="SurE"/>
    <property type="match status" value="1"/>
</dbReference>
<keyword evidence="12" id="KW-1185">Reference proteome</keyword>
<dbReference type="NCBIfam" id="NF001490">
    <property type="entry name" value="PRK00346.1-4"/>
    <property type="match status" value="1"/>
</dbReference>
<evidence type="ECO:0000313" key="11">
    <source>
        <dbReference type="EMBL" id="GIM48049.1"/>
    </source>
</evidence>
<keyword evidence="5 9" id="KW-0963">Cytoplasm</keyword>
<dbReference type="FunFam" id="3.40.1210.10:FF:000001">
    <property type="entry name" value="5'/3'-nucleotidase SurE"/>
    <property type="match status" value="1"/>
</dbReference>
<evidence type="ECO:0000256" key="3">
    <source>
        <dbReference type="ARBA" id="ARBA00004496"/>
    </source>
</evidence>
<dbReference type="GO" id="GO:0000166">
    <property type="term" value="F:nucleotide binding"/>
    <property type="evidence" value="ECO:0007669"/>
    <property type="project" value="UniProtKB-KW"/>
</dbReference>
<gene>
    <name evidence="9 11" type="primary">surE</name>
    <name evidence="11" type="ORF">DNHGIG_35980</name>
</gene>
<comment type="similarity">
    <text evidence="4 9">Belongs to the SurE nucleotidase family.</text>
</comment>
<evidence type="ECO:0000256" key="6">
    <source>
        <dbReference type="ARBA" id="ARBA00022723"/>
    </source>
</evidence>
<evidence type="ECO:0000256" key="4">
    <source>
        <dbReference type="ARBA" id="ARBA00011062"/>
    </source>
</evidence>
<dbReference type="EMBL" id="BOQE01000001">
    <property type="protein sequence ID" value="GIM48049.1"/>
    <property type="molecule type" value="Genomic_DNA"/>
</dbReference>
<comment type="caution">
    <text evidence="11">The sequence shown here is derived from an EMBL/GenBank/DDBJ whole genome shotgun (WGS) entry which is preliminary data.</text>
</comment>
<dbReference type="SUPFAM" id="SSF64167">
    <property type="entry name" value="SurE-like"/>
    <property type="match status" value="1"/>
</dbReference>
<dbReference type="AlphaFoldDB" id="A0AAV4LJV1"/>
<dbReference type="HAMAP" id="MF_00060">
    <property type="entry name" value="SurE"/>
    <property type="match status" value="1"/>
</dbReference>
<dbReference type="PANTHER" id="PTHR30457:SF12">
    <property type="entry name" value="5'_3'-NUCLEOTIDASE SURE"/>
    <property type="match status" value="1"/>
</dbReference>
<dbReference type="GO" id="GO:0005737">
    <property type="term" value="C:cytoplasm"/>
    <property type="evidence" value="ECO:0007669"/>
    <property type="project" value="UniProtKB-SubCell"/>
</dbReference>
<dbReference type="GO" id="GO:0008253">
    <property type="term" value="F:5'-nucleotidase activity"/>
    <property type="evidence" value="ECO:0007669"/>
    <property type="project" value="UniProtKB-UniRule"/>
</dbReference>
<sequence length="253" mass="28060">MRILICNDDGIYSKGIRTLAERLASEFEVTVVAPDRPKSAVGHGITLHKPLYIERHDWGPDINVFAVNGTPADCVKIGVQLILADKLPDLIISGINEGSNLGTDIIYSGTVSAAVEGIIQGIPSIAVSLCGNVFTDFRYPADFTASLAQQVLRNGLDDDTLLNVNIPSHKREEIKGVSITSVGKRRYDSTYETRLDPRGRSYYWIAGKILDIPNSEDTDVHAISENRISISPVRFVLTHQEFIDTMKQWHIKW</sequence>
<dbReference type="RefSeq" id="WP_282200962.1">
    <property type="nucleotide sequence ID" value="NZ_BOQE01000001.1"/>
</dbReference>
<evidence type="ECO:0000259" key="10">
    <source>
        <dbReference type="Pfam" id="PF01975"/>
    </source>
</evidence>
<organism evidence="11 12">
    <name type="scientific">Collibacillus ludicampi</name>
    <dbReference type="NCBI Taxonomy" id="2771369"/>
    <lineage>
        <taxon>Bacteria</taxon>
        <taxon>Bacillati</taxon>
        <taxon>Bacillota</taxon>
        <taxon>Bacilli</taxon>
        <taxon>Bacillales</taxon>
        <taxon>Alicyclobacillaceae</taxon>
        <taxon>Collibacillus</taxon>
    </lineage>
</organism>
<reference evidence="11" key="1">
    <citation type="journal article" date="2023" name="Int. J. Syst. Evol. Microbiol.">
        <title>Collibacillus ludicampi gen. nov., sp. nov., a new soil bacterium of the family Alicyclobacillaceae.</title>
        <authorList>
            <person name="Jojima T."/>
            <person name="Ioku Y."/>
            <person name="Fukuta Y."/>
            <person name="Shirasaka N."/>
            <person name="Matsumura Y."/>
            <person name="Mori M."/>
        </authorList>
    </citation>
    <scope>NUCLEOTIDE SEQUENCE</scope>
    <source>
        <strain evidence="11">TP075</strain>
    </source>
</reference>
<dbReference type="InterPro" id="IPR036523">
    <property type="entry name" value="SurE-like_sf"/>
</dbReference>
<accession>A0AAV4LJV1</accession>
<evidence type="ECO:0000313" key="12">
    <source>
        <dbReference type="Proteomes" id="UP001057291"/>
    </source>
</evidence>
<feature type="domain" description="Survival protein SurE-like phosphatase/nucleotidase" evidence="10">
    <location>
        <begin position="3"/>
        <end position="188"/>
    </location>
</feature>
<dbReference type="GO" id="GO:0008254">
    <property type="term" value="F:3'-nucleotidase activity"/>
    <property type="evidence" value="ECO:0007669"/>
    <property type="project" value="TreeGrafter"/>
</dbReference>
<keyword evidence="7 9" id="KW-0547">Nucleotide-binding</keyword>
<comment type="cofactor">
    <cofactor evidence="9">
        <name>a divalent metal cation</name>
        <dbReference type="ChEBI" id="CHEBI:60240"/>
    </cofactor>
    <text evidence="9">Binds 1 divalent metal cation per subunit.</text>
</comment>
<comment type="cofactor">
    <cofactor evidence="2">
        <name>Mg(2+)</name>
        <dbReference type="ChEBI" id="CHEBI:18420"/>
    </cofactor>
</comment>
<comment type="function">
    <text evidence="9">Nucleotidase that shows phosphatase activity on nucleoside 5'-monophosphates.</text>
</comment>
<dbReference type="InterPro" id="IPR030048">
    <property type="entry name" value="SurE"/>
</dbReference>
<proteinExistence type="inferred from homology"/>
<feature type="binding site" evidence="9">
    <location>
        <position position="8"/>
    </location>
    <ligand>
        <name>a divalent metal cation</name>
        <dbReference type="ChEBI" id="CHEBI:60240"/>
    </ligand>
</feature>
<evidence type="ECO:0000256" key="1">
    <source>
        <dbReference type="ARBA" id="ARBA00000815"/>
    </source>
</evidence>
<keyword evidence="6 9" id="KW-0479">Metal-binding</keyword>
<comment type="subcellular location">
    <subcellularLocation>
        <location evidence="3 9">Cytoplasm</location>
    </subcellularLocation>
</comment>
<name>A0AAV4LJV1_9BACL</name>
<dbReference type="InterPro" id="IPR002828">
    <property type="entry name" value="SurE-like_Pase/nucleotidase"/>
</dbReference>
<dbReference type="NCBIfam" id="TIGR00087">
    <property type="entry name" value="surE"/>
    <property type="match status" value="1"/>
</dbReference>
<feature type="binding site" evidence="9">
    <location>
        <position position="39"/>
    </location>
    <ligand>
        <name>a divalent metal cation</name>
        <dbReference type="ChEBI" id="CHEBI:60240"/>
    </ligand>
</feature>
<dbReference type="Gene3D" id="3.40.1210.10">
    <property type="entry name" value="Survival protein SurE-like phosphatase/nucleotidase"/>
    <property type="match status" value="1"/>
</dbReference>
<evidence type="ECO:0000256" key="5">
    <source>
        <dbReference type="ARBA" id="ARBA00022490"/>
    </source>
</evidence>
<dbReference type="Proteomes" id="UP001057291">
    <property type="component" value="Unassembled WGS sequence"/>
</dbReference>
<evidence type="ECO:0000256" key="2">
    <source>
        <dbReference type="ARBA" id="ARBA00001946"/>
    </source>
</evidence>
<protein>
    <recommendedName>
        <fullName evidence="9">5'-nucleotidase SurE</fullName>
        <ecNumber evidence="9">3.1.3.5</ecNumber>
    </recommendedName>
    <alternativeName>
        <fullName evidence="9">Nucleoside 5'-monophosphate phosphohydrolase</fullName>
    </alternativeName>
</protein>
<comment type="catalytic activity">
    <reaction evidence="1 9">
        <text>a ribonucleoside 5'-phosphate + H2O = a ribonucleoside + phosphate</text>
        <dbReference type="Rhea" id="RHEA:12484"/>
        <dbReference type="ChEBI" id="CHEBI:15377"/>
        <dbReference type="ChEBI" id="CHEBI:18254"/>
        <dbReference type="ChEBI" id="CHEBI:43474"/>
        <dbReference type="ChEBI" id="CHEBI:58043"/>
        <dbReference type="EC" id="3.1.3.5"/>
    </reaction>
</comment>
<dbReference type="GO" id="GO:0046872">
    <property type="term" value="F:metal ion binding"/>
    <property type="evidence" value="ECO:0007669"/>
    <property type="project" value="UniProtKB-UniRule"/>
</dbReference>
<evidence type="ECO:0000256" key="8">
    <source>
        <dbReference type="ARBA" id="ARBA00022801"/>
    </source>
</evidence>
<dbReference type="GO" id="GO:0004309">
    <property type="term" value="F:exopolyphosphatase activity"/>
    <property type="evidence" value="ECO:0007669"/>
    <property type="project" value="TreeGrafter"/>
</dbReference>
<dbReference type="NCBIfam" id="NF001492">
    <property type="entry name" value="PRK00346.2-2"/>
    <property type="match status" value="1"/>
</dbReference>